<dbReference type="EMBL" id="JAWDGP010003233">
    <property type="protein sequence ID" value="KAK3776273.1"/>
    <property type="molecule type" value="Genomic_DNA"/>
</dbReference>
<dbReference type="Proteomes" id="UP001283361">
    <property type="component" value="Unassembled WGS sequence"/>
</dbReference>
<reference evidence="2" key="1">
    <citation type="journal article" date="2023" name="G3 (Bethesda)">
        <title>A reference genome for the long-term kleptoplast-retaining sea slug Elysia crispata morphotype clarki.</title>
        <authorList>
            <person name="Eastman K.E."/>
            <person name="Pendleton A.L."/>
            <person name="Shaikh M.A."/>
            <person name="Suttiyut T."/>
            <person name="Ogas R."/>
            <person name="Tomko P."/>
            <person name="Gavelis G."/>
            <person name="Widhalm J.R."/>
            <person name="Wisecaver J.H."/>
        </authorList>
    </citation>
    <scope>NUCLEOTIDE SEQUENCE</scope>
    <source>
        <strain evidence="2">ECLA1</strain>
    </source>
</reference>
<proteinExistence type="predicted"/>
<organism evidence="2 3">
    <name type="scientific">Elysia crispata</name>
    <name type="common">lettuce slug</name>
    <dbReference type="NCBI Taxonomy" id="231223"/>
    <lineage>
        <taxon>Eukaryota</taxon>
        <taxon>Metazoa</taxon>
        <taxon>Spiralia</taxon>
        <taxon>Lophotrochozoa</taxon>
        <taxon>Mollusca</taxon>
        <taxon>Gastropoda</taxon>
        <taxon>Heterobranchia</taxon>
        <taxon>Euthyneura</taxon>
        <taxon>Panpulmonata</taxon>
        <taxon>Sacoglossa</taxon>
        <taxon>Placobranchoidea</taxon>
        <taxon>Plakobranchidae</taxon>
        <taxon>Elysia</taxon>
    </lineage>
</organism>
<feature type="compositionally biased region" description="Polar residues" evidence="1">
    <location>
        <begin position="71"/>
        <end position="80"/>
    </location>
</feature>
<dbReference type="AlphaFoldDB" id="A0AAE0ZV56"/>
<feature type="region of interest" description="Disordered" evidence="1">
    <location>
        <begin position="103"/>
        <end position="137"/>
    </location>
</feature>
<gene>
    <name evidence="2" type="ORF">RRG08_039862</name>
</gene>
<evidence type="ECO:0000313" key="2">
    <source>
        <dbReference type="EMBL" id="KAK3776273.1"/>
    </source>
</evidence>
<comment type="caution">
    <text evidence="2">The sequence shown here is derived from an EMBL/GenBank/DDBJ whole genome shotgun (WGS) entry which is preliminary data.</text>
</comment>
<protein>
    <submittedName>
        <fullName evidence="2">Uncharacterized protein</fullName>
    </submittedName>
</protein>
<evidence type="ECO:0000256" key="1">
    <source>
        <dbReference type="SAM" id="MobiDB-lite"/>
    </source>
</evidence>
<sequence>MARPQDARQGHSLGVTFNSRHLSGKLDKSGGSPNLRALPSLQVHVCMWLCKPRSRKRQTPDSKSRPADSAPGSSRAQISIATRVKLERKTRRTQCRLLPLSLLTRHPGPVPCPDTTSALSPGHGEGGRGALRPERRG</sequence>
<feature type="region of interest" description="Disordered" evidence="1">
    <location>
        <begin position="1"/>
        <end position="36"/>
    </location>
</feature>
<name>A0AAE0ZV56_9GAST</name>
<evidence type="ECO:0000313" key="3">
    <source>
        <dbReference type="Proteomes" id="UP001283361"/>
    </source>
</evidence>
<feature type="region of interest" description="Disordered" evidence="1">
    <location>
        <begin position="52"/>
        <end position="84"/>
    </location>
</feature>
<keyword evidence="3" id="KW-1185">Reference proteome</keyword>
<accession>A0AAE0ZV56</accession>